<evidence type="ECO:0000256" key="2">
    <source>
        <dbReference type="ARBA" id="ARBA00004651"/>
    </source>
</evidence>
<keyword evidence="17" id="KW-1185">Reference proteome</keyword>
<evidence type="ECO:0000256" key="9">
    <source>
        <dbReference type="ARBA" id="ARBA00022777"/>
    </source>
</evidence>
<dbReference type="OrthoDB" id="9809348at2"/>
<organism evidence="16 17">
    <name type="scientific">Anaerocolumna jejuensis DSM 15929</name>
    <dbReference type="NCBI Taxonomy" id="1121322"/>
    <lineage>
        <taxon>Bacteria</taxon>
        <taxon>Bacillati</taxon>
        <taxon>Bacillota</taxon>
        <taxon>Clostridia</taxon>
        <taxon>Lachnospirales</taxon>
        <taxon>Lachnospiraceae</taxon>
        <taxon>Anaerocolumna</taxon>
    </lineage>
</organism>
<dbReference type="GO" id="GO:0000155">
    <property type="term" value="F:phosphorelay sensor kinase activity"/>
    <property type="evidence" value="ECO:0007669"/>
    <property type="project" value="InterPro"/>
</dbReference>
<feature type="transmembrane region" description="Helical" evidence="14">
    <location>
        <begin position="34"/>
        <end position="55"/>
    </location>
</feature>
<keyword evidence="11 14" id="KW-1133">Transmembrane helix</keyword>
<keyword evidence="9 16" id="KW-0418">Kinase</keyword>
<dbReference type="InterPro" id="IPR004358">
    <property type="entry name" value="Sig_transdc_His_kin-like_C"/>
</dbReference>
<dbReference type="Pfam" id="PF06580">
    <property type="entry name" value="His_kinase"/>
    <property type="match status" value="1"/>
</dbReference>
<dbReference type="CDD" id="cd06225">
    <property type="entry name" value="HAMP"/>
    <property type="match status" value="1"/>
</dbReference>
<evidence type="ECO:0000256" key="1">
    <source>
        <dbReference type="ARBA" id="ARBA00000085"/>
    </source>
</evidence>
<dbReference type="PANTHER" id="PTHR34220:SF11">
    <property type="entry name" value="SENSOR PROTEIN KINASE HPTS"/>
    <property type="match status" value="1"/>
</dbReference>
<accession>A0A1M6YPU1</accession>
<keyword evidence="7 14" id="KW-0812">Transmembrane</keyword>
<dbReference type="PANTHER" id="PTHR34220">
    <property type="entry name" value="SENSOR HISTIDINE KINASE YPDA"/>
    <property type="match status" value="1"/>
</dbReference>
<keyword evidence="10" id="KW-0067">ATP-binding</keyword>
<evidence type="ECO:0000313" key="16">
    <source>
        <dbReference type="EMBL" id="SHL20113.1"/>
    </source>
</evidence>
<evidence type="ECO:0000256" key="14">
    <source>
        <dbReference type="SAM" id="Phobius"/>
    </source>
</evidence>
<dbReference type="EC" id="2.7.13.3" evidence="3"/>
<protein>
    <recommendedName>
        <fullName evidence="3">histidine kinase</fullName>
        <ecNumber evidence="3">2.7.13.3</ecNumber>
    </recommendedName>
</protein>
<dbReference type="InterPro" id="IPR050640">
    <property type="entry name" value="Bact_2-comp_sensor_kinase"/>
</dbReference>
<keyword evidence="13 14" id="KW-0472">Membrane</keyword>
<dbReference type="Gene3D" id="6.10.340.10">
    <property type="match status" value="1"/>
</dbReference>
<dbReference type="Proteomes" id="UP000184386">
    <property type="component" value="Unassembled WGS sequence"/>
</dbReference>
<dbReference type="SMART" id="SM00304">
    <property type="entry name" value="HAMP"/>
    <property type="match status" value="1"/>
</dbReference>
<feature type="domain" description="HAMP" evidence="15">
    <location>
        <begin position="359"/>
        <end position="411"/>
    </location>
</feature>
<dbReference type="Pfam" id="PF02518">
    <property type="entry name" value="HATPase_c"/>
    <property type="match status" value="1"/>
</dbReference>
<name>A0A1M6YPU1_9FIRM</name>
<evidence type="ECO:0000256" key="13">
    <source>
        <dbReference type="ARBA" id="ARBA00023136"/>
    </source>
</evidence>
<keyword evidence="8" id="KW-0547">Nucleotide-binding</keyword>
<dbReference type="Pfam" id="PF00672">
    <property type="entry name" value="HAMP"/>
    <property type="match status" value="1"/>
</dbReference>
<dbReference type="Gene3D" id="3.30.565.10">
    <property type="entry name" value="Histidine kinase-like ATPase, C-terminal domain"/>
    <property type="match status" value="1"/>
</dbReference>
<keyword evidence="12" id="KW-0902">Two-component regulatory system</keyword>
<dbReference type="SUPFAM" id="SSF158472">
    <property type="entry name" value="HAMP domain-like"/>
    <property type="match status" value="1"/>
</dbReference>
<evidence type="ECO:0000313" key="17">
    <source>
        <dbReference type="Proteomes" id="UP000184386"/>
    </source>
</evidence>
<dbReference type="GO" id="GO:0005524">
    <property type="term" value="F:ATP binding"/>
    <property type="evidence" value="ECO:0007669"/>
    <property type="project" value="UniProtKB-KW"/>
</dbReference>
<dbReference type="AlphaFoldDB" id="A0A1M6YPU1"/>
<dbReference type="PRINTS" id="PR00344">
    <property type="entry name" value="BCTRLSENSOR"/>
</dbReference>
<comment type="subcellular location">
    <subcellularLocation>
        <location evidence="2">Cell membrane</location>
        <topology evidence="2">Multi-pass membrane protein</topology>
    </subcellularLocation>
</comment>
<proteinExistence type="predicted"/>
<keyword evidence="6" id="KW-0808">Transferase</keyword>
<keyword evidence="5" id="KW-0597">Phosphoprotein</keyword>
<dbReference type="RefSeq" id="WP_073279116.1">
    <property type="nucleotide sequence ID" value="NZ_FRAC01000026.1"/>
</dbReference>
<dbReference type="PROSITE" id="PS50885">
    <property type="entry name" value="HAMP"/>
    <property type="match status" value="1"/>
</dbReference>
<dbReference type="GO" id="GO:0005886">
    <property type="term" value="C:plasma membrane"/>
    <property type="evidence" value="ECO:0007669"/>
    <property type="project" value="UniProtKB-SubCell"/>
</dbReference>
<dbReference type="SMART" id="SM00387">
    <property type="entry name" value="HATPase_c"/>
    <property type="match status" value="1"/>
</dbReference>
<dbReference type="InterPro" id="IPR003594">
    <property type="entry name" value="HATPase_dom"/>
</dbReference>
<reference evidence="16 17" key="1">
    <citation type="submission" date="2016-11" db="EMBL/GenBank/DDBJ databases">
        <authorList>
            <person name="Jaros S."/>
            <person name="Januszkiewicz K."/>
            <person name="Wedrychowicz H."/>
        </authorList>
    </citation>
    <scope>NUCLEOTIDE SEQUENCE [LARGE SCALE GENOMIC DNA]</scope>
    <source>
        <strain evidence="16 17">DSM 15929</strain>
    </source>
</reference>
<evidence type="ECO:0000256" key="7">
    <source>
        <dbReference type="ARBA" id="ARBA00022692"/>
    </source>
</evidence>
<gene>
    <name evidence="16" type="ORF">SAMN02745136_04338</name>
</gene>
<dbReference type="SUPFAM" id="SSF55874">
    <property type="entry name" value="ATPase domain of HSP90 chaperone/DNA topoisomerase II/histidine kinase"/>
    <property type="match status" value="1"/>
</dbReference>
<evidence type="ECO:0000259" key="15">
    <source>
        <dbReference type="PROSITE" id="PS50885"/>
    </source>
</evidence>
<comment type="catalytic activity">
    <reaction evidence="1">
        <text>ATP + protein L-histidine = ADP + protein N-phospho-L-histidine.</text>
        <dbReference type="EC" id="2.7.13.3"/>
    </reaction>
</comment>
<evidence type="ECO:0000256" key="6">
    <source>
        <dbReference type="ARBA" id="ARBA00022679"/>
    </source>
</evidence>
<evidence type="ECO:0000256" key="3">
    <source>
        <dbReference type="ARBA" id="ARBA00012438"/>
    </source>
</evidence>
<evidence type="ECO:0000256" key="10">
    <source>
        <dbReference type="ARBA" id="ARBA00022840"/>
    </source>
</evidence>
<dbReference type="EMBL" id="FRAC01000026">
    <property type="protein sequence ID" value="SHL20113.1"/>
    <property type="molecule type" value="Genomic_DNA"/>
</dbReference>
<feature type="transmembrane region" description="Helical" evidence="14">
    <location>
        <begin position="338"/>
        <end position="357"/>
    </location>
</feature>
<keyword evidence="4" id="KW-1003">Cell membrane</keyword>
<dbReference type="InterPro" id="IPR036890">
    <property type="entry name" value="HATPase_C_sf"/>
</dbReference>
<evidence type="ECO:0000256" key="5">
    <source>
        <dbReference type="ARBA" id="ARBA00022553"/>
    </source>
</evidence>
<evidence type="ECO:0000256" key="8">
    <source>
        <dbReference type="ARBA" id="ARBA00022741"/>
    </source>
</evidence>
<evidence type="ECO:0000256" key="4">
    <source>
        <dbReference type="ARBA" id="ARBA00022475"/>
    </source>
</evidence>
<dbReference type="InterPro" id="IPR003660">
    <property type="entry name" value="HAMP_dom"/>
</dbReference>
<sequence>MNAKFKKAAELSRVFINKVSYKSDNCKMSLKVRLIFSFLFAAIIPLISVQFIFYLNTTKSMQNKVNELLEINLFQTAKNVNLKIESYNELLFQIFSDNEIVELTKKLGNDSVDEQISAFGKLREKLGILANSKEGISCISILCPNGLVVCYDKVTGLATQHFWTKYKDIVKTDFYVQAEKTDHTVLIPTSFADQYGDKGCYLFHIAKRMFDIEKFDKTTLGVIVISLNEQMISDICNGAYGNVENDNQKKGFNFIVDKEQRIISFPEKYYIGKKEERILKENSIELSGDMRNSNSRIKDLSQKPVLVNRYTDNNLGWNYINITDKESMFSEIYSLQRLYTLIGLAAVLLSIILVIYFSGRFSNSVRKIIQAMTTAKSGELNVRVNFDTKDEISIIATTFNSMMVQIKRLIEDVKSAARQQKDAEIKALEAQINPHFLYNTLDTINWVAIENEQYKISNMLKNLAQILRYSVNQSNEIVTFKQEIEWLRQYMYLQQIRFEYSFHCETEIDENVLDCRIHKLLMQPLIENAIIHGFDGYASGGLITVNIHIFEDENIVISIKDNGRGMDESKLGELLKEDGSDIISSRRGLGVKNVFNRLKLYYGENCKWNIKSELGKGTEILFEIPRQLE</sequence>
<evidence type="ECO:0000256" key="12">
    <source>
        <dbReference type="ARBA" id="ARBA00023012"/>
    </source>
</evidence>
<evidence type="ECO:0000256" key="11">
    <source>
        <dbReference type="ARBA" id="ARBA00022989"/>
    </source>
</evidence>
<dbReference type="InterPro" id="IPR010559">
    <property type="entry name" value="Sig_transdc_His_kin_internal"/>
</dbReference>
<dbReference type="STRING" id="1121322.SAMN02745136_04338"/>